<keyword evidence="10" id="KW-0413">Isomerase</keyword>
<evidence type="ECO:0000256" key="14">
    <source>
        <dbReference type="PROSITE-ProRule" id="PRU00560"/>
    </source>
</evidence>
<dbReference type="InterPro" id="IPR027417">
    <property type="entry name" value="P-loop_NTPase"/>
</dbReference>
<comment type="catalytic activity">
    <reaction evidence="13">
        <text>ATP + H2O = ADP + phosphate + H(+)</text>
        <dbReference type="Rhea" id="RHEA:13065"/>
        <dbReference type="ChEBI" id="CHEBI:15377"/>
        <dbReference type="ChEBI" id="CHEBI:15378"/>
        <dbReference type="ChEBI" id="CHEBI:30616"/>
        <dbReference type="ChEBI" id="CHEBI:43474"/>
        <dbReference type="ChEBI" id="CHEBI:456216"/>
        <dbReference type="EC" id="5.6.2.4"/>
    </reaction>
</comment>
<reference evidence="18" key="1">
    <citation type="journal article" date="2019" name="Int. J. Syst. Evol. Microbiol.">
        <title>The Global Catalogue of Microorganisms (GCM) 10K type strain sequencing project: providing services to taxonomists for standard genome sequencing and annotation.</title>
        <authorList>
            <consortium name="The Broad Institute Genomics Platform"/>
            <consortium name="The Broad Institute Genome Sequencing Center for Infectious Disease"/>
            <person name="Wu L."/>
            <person name="Ma J."/>
        </authorList>
    </citation>
    <scope>NUCLEOTIDE SEQUENCE [LARGE SCALE GENOMIC DNA]</scope>
    <source>
        <strain evidence="18">KCTC 52368</strain>
    </source>
</reference>
<dbReference type="InterPro" id="IPR014016">
    <property type="entry name" value="UvrD-like_ATP-bd"/>
</dbReference>
<dbReference type="EMBL" id="JBHULB010000014">
    <property type="protein sequence ID" value="MFD2587548.1"/>
    <property type="molecule type" value="Genomic_DNA"/>
</dbReference>
<dbReference type="RefSeq" id="WP_377767085.1">
    <property type="nucleotide sequence ID" value="NZ_JBHULB010000014.1"/>
</dbReference>
<feature type="binding site" evidence="14">
    <location>
        <begin position="19"/>
        <end position="26"/>
    </location>
    <ligand>
        <name>ATP</name>
        <dbReference type="ChEBI" id="CHEBI:30616"/>
    </ligand>
</feature>
<evidence type="ECO:0000256" key="6">
    <source>
        <dbReference type="ARBA" id="ARBA00022839"/>
    </source>
</evidence>
<dbReference type="EC" id="5.6.2.4" evidence="12"/>
<dbReference type="GO" id="GO:0008854">
    <property type="term" value="F:exodeoxyribonuclease V activity"/>
    <property type="evidence" value="ECO:0007669"/>
    <property type="project" value="UniProtKB-EC"/>
</dbReference>
<evidence type="ECO:0000313" key="17">
    <source>
        <dbReference type="EMBL" id="MFD2587548.1"/>
    </source>
</evidence>
<protein>
    <recommendedName>
        <fullName evidence="12">DNA 3'-5' helicase</fullName>
        <ecNumber evidence="12">5.6.2.4</ecNumber>
    </recommendedName>
</protein>
<dbReference type="Pfam" id="PF00580">
    <property type="entry name" value="UvrD-helicase"/>
    <property type="match status" value="1"/>
</dbReference>
<dbReference type="SUPFAM" id="SSF52540">
    <property type="entry name" value="P-loop containing nucleoside triphosphate hydrolases"/>
    <property type="match status" value="1"/>
</dbReference>
<gene>
    <name evidence="17" type="ORF">ACFSQJ_11445</name>
</gene>
<dbReference type="PANTHER" id="PTHR11070">
    <property type="entry name" value="UVRD / RECB / PCRA DNA HELICASE FAMILY MEMBER"/>
    <property type="match status" value="1"/>
</dbReference>
<evidence type="ECO:0000259" key="16">
    <source>
        <dbReference type="PROSITE" id="PS51217"/>
    </source>
</evidence>
<comment type="caution">
    <text evidence="17">The sequence shown here is derived from an EMBL/GenBank/DDBJ whole genome shotgun (WGS) entry which is preliminary data.</text>
</comment>
<evidence type="ECO:0000256" key="11">
    <source>
        <dbReference type="ARBA" id="ARBA00034617"/>
    </source>
</evidence>
<dbReference type="Gene3D" id="1.10.3170.10">
    <property type="entry name" value="Recbcd, chain B, domain 2"/>
    <property type="match status" value="1"/>
</dbReference>
<evidence type="ECO:0000256" key="1">
    <source>
        <dbReference type="ARBA" id="ARBA00022722"/>
    </source>
</evidence>
<dbReference type="Pfam" id="PF13361">
    <property type="entry name" value="UvrD_C"/>
    <property type="match status" value="2"/>
</dbReference>
<keyword evidence="18" id="KW-1185">Reference proteome</keyword>
<evidence type="ECO:0000256" key="5">
    <source>
        <dbReference type="ARBA" id="ARBA00022806"/>
    </source>
</evidence>
<feature type="domain" description="UvrD-like helicase ATP-binding" evidence="15">
    <location>
        <begin position="1"/>
        <end position="478"/>
    </location>
</feature>
<sequence length="1040" mass="119687">MCNLQAKHLLTNAFKIYSASAGSGKTYQLTKAYLKLILAPLSKQKYRELLAITFTNKAVAEMKERILESLYAFSQEKVPENKIALFNDMLNSLNVAPVELRSKSKQVLKELLHNYAFFEVSTIDKFTHKIIRTFARDLKISQGFDVVLDTDALLEEAVGKLLNRAGEDQELTQVLLDFSLEKIEDDKSWNITYDLFEFGKLLFQENHNYHLKAIANKTIKDFTHLQKTIRNETKASEQTIKKYAEEILELINANQFEFTDFTRSSFPKFIKGLADGNFKVDFTANWKQNFDSVKLYNKTCPETIKAKLDSLHPQFSILFANIKEQVHRSSFLKNCYNNIVPLTVLNEISKEVRTLQKEKDILPISEFNTIISEEIKNQPVPFIYERLGEKYRHYFIDEFQDTSQMQWQNLIPLIGNAVESENERGEKGSLLLVGDAKQAIYRWRGGRAEQFLNLLSLKTNPFVLEPKVESLDTNWRSLEEIIAFNNSFFNFAASKLNNSDYKKLFEDGNRQKTNSKNGGYVEIDFVKQDVSIENDSYCEKTLELLKKVLSNGFQLKDICILVRDNKKGTLLADFLTEQDIPVISPDSLLLANNSEVSFLVSLLQFIENFENKEAVYAMLVYLFKDEGNEHDFIIQHLLSFKSFLKEAYGFDVELVKTLSSYNLLELAITHFQLAGNSDAHLTQFMDEVFDFSQKEDSSIFSFLHFWSRKKEKLSVKAPESLNAVQIMTVHKAKGLEFPVVIFPYADAKLIDHRSKKLWLPVDAATYEGFNELLINSNKDLVNYGDTAAKIYNDELQKSELDSFNVLYVALTRAKNALFIISSEENTGNTYAELFIDYLKELHLWSSERLNYSFGDFTENKIASYIQEKEQSIPYIYSQKNNSNFSIVAKANMLWDTERLEAIQTGNLIHKALSKVIFYNDVETAITTLITDGDITASNAHQLKEILKQVIFHPQLSSYFKDNLIVYNEIELLTPEGQLLRPDRLVVADQHISIIDYKTGSANETHKSQLLEYASVLGRMDYVVEDMILVYINETVKPIFI</sequence>
<dbReference type="Proteomes" id="UP001597526">
    <property type="component" value="Unassembled WGS sequence"/>
</dbReference>
<evidence type="ECO:0000256" key="3">
    <source>
        <dbReference type="ARBA" id="ARBA00022763"/>
    </source>
</evidence>
<keyword evidence="3" id="KW-0227">DNA damage</keyword>
<evidence type="ECO:0000256" key="9">
    <source>
        <dbReference type="ARBA" id="ARBA00023204"/>
    </source>
</evidence>
<keyword evidence="4 14" id="KW-0378">Hydrolase</keyword>
<keyword evidence="8" id="KW-0238">DNA-binding</keyword>
<evidence type="ECO:0000256" key="10">
    <source>
        <dbReference type="ARBA" id="ARBA00023235"/>
    </source>
</evidence>
<comment type="catalytic activity">
    <reaction evidence="11">
        <text>Couples ATP hydrolysis with the unwinding of duplex DNA by translocating in the 3'-5' direction.</text>
        <dbReference type="EC" id="5.6.2.4"/>
    </reaction>
</comment>
<dbReference type="InterPro" id="IPR011604">
    <property type="entry name" value="PDDEXK-like_dom_sf"/>
</dbReference>
<dbReference type="PROSITE" id="PS51217">
    <property type="entry name" value="UVRD_HELICASE_CTER"/>
    <property type="match status" value="1"/>
</dbReference>
<evidence type="ECO:0000256" key="7">
    <source>
        <dbReference type="ARBA" id="ARBA00022840"/>
    </source>
</evidence>
<dbReference type="Gene3D" id="3.40.50.300">
    <property type="entry name" value="P-loop containing nucleotide triphosphate hydrolases"/>
    <property type="match status" value="3"/>
</dbReference>
<name>A0ABW5MXN7_9FLAO</name>
<dbReference type="PROSITE" id="PS51198">
    <property type="entry name" value="UVRD_HELICASE_ATP_BIND"/>
    <property type="match status" value="1"/>
</dbReference>
<evidence type="ECO:0000256" key="13">
    <source>
        <dbReference type="ARBA" id="ARBA00048988"/>
    </source>
</evidence>
<dbReference type="InterPro" id="IPR014017">
    <property type="entry name" value="DNA_helicase_UvrD-like_C"/>
</dbReference>
<evidence type="ECO:0000256" key="12">
    <source>
        <dbReference type="ARBA" id="ARBA00034808"/>
    </source>
</evidence>
<proteinExistence type="predicted"/>
<evidence type="ECO:0000256" key="2">
    <source>
        <dbReference type="ARBA" id="ARBA00022741"/>
    </source>
</evidence>
<organism evidence="17 18">
    <name type="scientific">Croceitalea marina</name>
    <dbReference type="NCBI Taxonomy" id="1775166"/>
    <lineage>
        <taxon>Bacteria</taxon>
        <taxon>Pseudomonadati</taxon>
        <taxon>Bacteroidota</taxon>
        <taxon>Flavobacteriia</taxon>
        <taxon>Flavobacteriales</taxon>
        <taxon>Flavobacteriaceae</taxon>
        <taxon>Croceitalea</taxon>
    </lineage>
</organism>
<keyword evidence="6" id="KW-0269">Exonuclease</keyword>
<evidence type="ECO:0000259" key="15">
    <source>
        <dbReference type="PROSITE" id="PS51198"/>
    </source>
</evidence>
<evidence type="ECO:0000256" key="8">
    <source>
        <dbReference type="ARBA" id="ARBA00023125"/>
    </source>
</evidence>
<dbReference type="InterPro" id="IPR000212">
    <property type="entry name" value="DNA_helicase_UvrD/REP"/>
</dbReference>
<evidence type="ECO:0000313" key="18">
    <source>
        <dbReference type="Proteomes" id="UP001597526"/>
    </source>
</evidence>
<keyword evidence="7 14" id="KW-0067">ATP-binding</keyword>
<evidence type="ECO:0000256" key="4">
    <source>
        <dbReference type="ARBA" id="ARBA00022801"/>
    </source>
</evidence>
<dbReference type="PANTHER" id="PTHR11070:SF67">
    <property type="entry name" value="DNA 3'-5' HELICASE"/>
    <property type="match status" value="1"/>
</dbReference>
<keyword evidence="5 14" id="KW-0347">Helicase</keyword>
<keyword evidence="2 14" id="KW-0547">Nucleotide-binding</keyword>
<keyword evidence="9" id="KW-0234">DNA repair</keyword>
<dbReference type="Gene3D" id="3.90.320.10">
    <property type="match status" value="1"/>
</dbReference>
<accession>A0ABW5MXN7</accession>
<feature type="domain" description="UvrD-like helicase C-terminal" evidence="16">
    <location>
        <begin position="479"/>
        <end position="734"/>
    </location>
</feature>
<keyword evidence="1" id="KW-0540">Nuclease</keyword>